<dbReference type="HOGENOM" id="CLU_013279_0_0_10"/>
<dbReference type="InterPro" id="IPR027417">
    <property type="entry name" value="P-loop_NTPase"/>
</dbReference>
<organism evidence="2 3">
    <name type="scientific">Alistipes indistinctus YIT 12060</name>
    <dbReference type="NCBI Taxonomy" id="742725"/>
    <lineage>
        <taxon>Bacteria</taxon>
        <taxon>Pseudomonadati</taxon>
        <taxon>Bacteroidota</taxon>
        <taxon>Bacteroidia</taxon>
        <taxon>Bacteroidales</taxon>
        <taxon>Rikenellaceae</taxon>
        <taxon>Alistipes</taxon>
    </lineage>
</organism>
<dbReference type="SUPFAM" id="SSF52980">
    <property type="entry name" value="Restriction endonuclease-like"/>
    <property type="match status" value="1"/>
</dbReference>
<dbReference type="SUPFAM" id="SSF52540">
    <property type="entry name" value="P-loop containing nucleoside triphosphate hydrolases"/>
    <property type="match status" value="1"/>
</dbReference>
<sequence length="949" mass="107598">MRSFIDEVVSSLYGRYGDDISSLNLVFPSRRARLFFSDALSRVTLRPVWQPRFVDINDLMQQISGIACGDRIELVTELYKVYSRHHDESFDEFYFWGDMLLSDFDQIDKYLIDADVLFTNIGDLHALEDHLAYLTPEQIGIVSRFWQSFGAESNFSDEKARFMSIWRTLGTIYHEYRAALSVQGLAYEGMVHRIAAERIAADDLPDEFPAPESRYVIVGFNALSACEKRLFTWLRNSGRAEFWWDYDDYYVGNADHEAGLFLRSNIREYPAPLDTGPHGRFVQAKEVSVVSAPSDSLQCKYVYTFLEGLLRRGLKPDKETAIVLTDESLLLPVLYSIPDEIGAVNVTMGYPLRQTTAYSFVERLLELQRRKRRKKDGTLQFYHSDVVGILNHPYILEQDSVRSGELIADIQRSQRVYVEAGRIAVPGVTDRIFSAADGWTELADYLQRVLACIGGLPSAEDGPRRREFFSVIIDNLCQVGTSLRDSGLEVTVPVFSSLLRKILQGVRIPYEGEPLSGIQVMGILETRNLDFENVLILSANDDTFPGNLAAGASFIPHNLRLAYGLPTPMHHEGVYAYYFYRLLQRASVVHIAYCSRSDDKHTGEPSRYIYQLDYESPHDVVRTQVPLSVSLAPQHPLAVPKTGEVAERLHAFLDGGGRTFSPTSFYAYIECPLKFCFRSIERLRPEEEVAEEIDLPMFGTILHKAMELLYTPLLNIPEPGRQIRALIGSAAVADAVTRAVSGEYLRDPSLGSDEYGGNVLLVRDIVVRYIDRCILPYDAAHPGFRIEGLEQSVTAPVSFCWGSETHTVTFAGTSDRLDRLTDGRVRVVDYKTGAPKTEFRDLDALFSADSRQRNAAALQTLLYSMMVSRTTGSDVQPALYYVRRMNDPDYSPLLVEGKREVFSFAPYRDPLQAYLQTTLASLFDFSEPFRQCDDRSVCEYCDFREICRR</sequence>
<dbReference type="GeneID" id="92814774"/>
<dbReference type="InterPro" id="IPR011604">
    <property type="entry name" value="PDDEXK-like_dom_sf"/>
</dbReference>
<protein>
    <recommendedName>
        <fullName evidence="1">PD-(D/E)XK endonuclease-like domain-containing protein</fullName>
    </recommendedName>
</protein>
<accession>G5H9B9</accession>
<dbReference type="Proteomes" id="UP000006008">
    <property type="component" value="Unassembled WGS sequence"/>
</dbReference>
<dbReference type="EMBL" id="ADLD01000013">
    <property type="protein sequence ID" value="EHB92156.1"/>
    <property type="molecule type" value="Genomic_DNA"/>
</dbReference>
<dbReference type="eggNOG" id="COG2887">
    <property type="taxonomic scope" value="Bacteria"/>
</dbReference>
<dbReference type="Pfam" id="PF12705">
    <property type="entry name" value="PDDEXK_1"/>
    <property type="match status" value="1"/>
</dbReference>
<keyword evidence="3" id="KW-1185">Reference proteome</keyword>
<reference evidence="2 3" key="1">
    <citation type="submission" date="2011-08" db="EMBL/GenBank/DDBJ databases">
        <title>The Genome Sequence of Alistipes indistinctus YIT 12060.</title>
        <authorList>
            <consortium name="The Broad Institute Genome Sequencing Platform"/>
            <person name="Earl A."/>
            <person name="Ward D."/>
            <person name="Feldgarden M."/>
            <person name="Gevers D."/>
            <person name="Morotomi M."/>
            <person name="Young S.K."/>
            <person name="Zeng Q."/>
            <person name="Gargeya S."/>
            <person name="Fitzgerald M."/>
            <person name="Haas B."/>
            <person name="Abouelleil A."/>
            <person name="Alvarado L."/>
            <person name="Arachchi H.M."/>
            <person name="Berlin A."/>
            <person name="Brown A."/>
            <person name="Chapman S.B."/>
            <person name="Chen Z."/>
            <person name="Dunbar C."/>
            <person name="Freedman E."/>
            <person name="Gearin G."/>
            <person name="Gellesch M."/>
            <person name="Goldberg J."/>
            <person name="Griggs A."/>
            <person name="Gujja S."/>
            <person name="Heiman D."/>
            <person name="Howarth C."/>
            <person name="Larson L."/>
            <person name="Lui A."/>
            <person name="MacDonald P.J.P."/>
            <person name="Montmayeur A."/>
            <person name="Murphy C."/>
            <person name="Neiman D."/>
            <person name="Pearson M."/>
            <person name="Priest M."/>
            <person name="Roberts A."/>
            <person name="Saif S."/>
            <person name="Shea T."/>
            <person name="Shenoy N."/>
            <person name="Sisk P."/>
            <person name="Stolte C."/>
            <person name="Sykes S."/>
            <person name="Wortman J."/>
            <person name="Nusbaum C."/>
            <person name="Birren B."/>
        </authorList>
    </citation>
    <scope>NUCLEOTIDE SEQUENCE [LARGE SCALE GENOMIC DNA]</scope>
    <source>
        <strain evidence="2 3">YIT 12060</strain>
    </source>
</reference>
<dbReference type="PATRIC" id="fig|742725.3.peg.2272"/>
<dbReference type="Gene3D" id="3.90.320.10">
    <property type="match status" value="1"/>
</dbReference>
<gene>
    <name evidence="2" type="ORF">HMPREF9450_02205</name>
</gene>
<dbReference type="eggNOG" id="COG0210">
    <property type="taxonomic scope" value="Bacteria"/>
</dbReference>
<dbReference type="InterPro" id="IPR038726">
    <property type="entry name" value="PDDEXK_AddAB-type"/>
</dbReference>
<feature type="domain" description="PD-(D/E)XK endonuclease-like" evidence="1">
    <location>
        <begin position="659"/>
        <end position="948"/>
    </location>
</feature>
<comment type="caution">
    <text evidence="2">The sequence shown here is derived from an EMBL/GenBank/DDBJ whole genome shotgun (WGS) entry which is preliminary data.</text>
</comment>
<proteinExistence type="predicted"/>
<evidence type="ECO:0000313" key="3">
    <source>
        <dbReference type="Proteomes" id="UP000006008"/>
    </source>
</evidence>
<dbReference type="STRING" id="742725.HMPREF9450_02205"/>
<name>G5H9B9_9BACT</name>
<dbReference type="InterPro" id="IPR011335">
    <property type="entry name" value="Restrct_endonuc-II-like"/>
</dbReference>
<dbReference type="AlphaFoldDB" id="G5H9B9"/>
<evidence type="ECO:0000259" key="1">
    <source>
        <dbReference type="Pfam" id="PF12705"/>
    </source>
</evidence>
<evidence type="ECO:0000313" key="2">
    <source>
        <dbReference type="EMBL" id="EHB92156.1"/>
    </source>
</evidence>
<dbReference type="OrthoDB" id="9762792at2"/>
<dbReference type="RefSeq" id="WP_009135011.1">
    <property type="nucleotide sequence ID" value="NZ_CP102250.1"/>
</dbReference>